<dbReference type="InterPro" id="IPR049557">
    <property type="entry name" value="Transketolase_CS"/>
</dbReference>
<evidence type="ECO:0000256" key="4">
    <source>
        <dbReference type="ARBA" id="ARBA00022679"/>
    </source>
</evidence>
<keyword evidence="7" id="KW-0786">Thiamine pyrophosphate</keyword>
<reference evidence="8 9" key="1">
    <citation type="submission" date="2016-03" db="EMBL/GenBank/DDBJ databases">
        <title>Sequencing of Lactobacillus Species from Commercial Turkeys.</title>
        <authorList>
            <person name="Johnson T.J."/>
            <person name="Youmans B.P."/>
            <person name="Case K.A."/>
        </authorList>
    </citation>
    <scope>NUCLEOTIDE SEQUENCE [LARGE SCALE GENOMIC DNA]</scope>
    <source>
        <strain evidence="8 9">UMNLA1</strain>
    </source>
</reference>
<evidence type="ECO:0000256" key="2">
    <source>
        <dbReference type="ARBA" id="ARBA00001964"/>
    </source>
</evidence>
<dbReference type="Gene3D" id="3.40.50.970">
    <property type="match status" value="1"/>
</dbReference>
<dbReference type="GO" id="GO:0019288">
    <property type="term" value="P:isopentenyl diphosphate biosynthetic process, methylerythritol 4-phosphate pathway"/>
    <property type="evidence" value="ECO:0007669"/>
    <property type="project" value="TreeGrafter"/>
</dbReference>
<name>A0A226RC31_9LACO</name>
<evidence type="ECO:0000313" key="8">
    <source>
        <dbReference type="EMBL" id="OXS41649.1"/>
    </source>
</evidence>
<proteinExistence type="predicted"/>
<dbReference type="GO" id="GO:0008661">
    <property type="term" value="F:1-deoxy-D-xylulose-5-phosphate synthase activity"/>
    <property type="evidence" value="ECO:0007669"/>
    <property type="project" value="InterPro"/>
</dbReference>
<evidence type="ECO:0000256" key="6">
    <source>
        <dbReference type="ARBA" id="ARBA00022842"/>
    </source>
</evidence>
<dbReference type="GO" id="GO:0005829">
    <property type="term" value="C:cytosol"/>
    <property type="evidence" value="ECO:0007669"/>
    <property type="project" value="TreeGrafter"/>
</dbReference>
<dbReference type="Proteomes" id="UP000215261">
    <property type="component" value="Unassembled WGS sequence"/>
</dbReference>
<evidence type="ECO:0000256" key="7">
    <source>
        <dbReference type="ARBA" id="ARBA00023052"/>
    </source>
</evidence>
<dbReference type="AlphaFoldDB" id="A0A226RC31"/>
<evidence type="ECO:0000256" key="5">
    <source>
        <dbReference type="ARBA" id="ARBA00022723"/>
    </source>
</evidence>
<dbReference type="KEGG" id="lagl:BEN83_04400"/>
<keyword evidence="6" id="KW-0460">Magnesium</keyword>
<protein>
    <submittedName>
        <fullName evidence="8">Uncharacterized protein</fullName>
    </submittedName>
</protein>
<dbReference type="GO" id="GO:0016114">
    <property type="term" value="P:terpenoid biosynthetic process"/>
    <property type="evidence" value="ECO:0007669"/>
    <property type="project" value="InterPro"/>
</dbReference>
<dbReference type="PANTHER" id="PTHR43322">
    <property type="entry name" value="1-D-DEOXYXYLULOSE 5-PHOSPHATE SYNTHASE-RELATED"/>
    <property type="match status" value="1"/>
</dbReference>
<evidence type="ECO:0000313" key="9">
    <source>
        <dbReference type="Proteomes" id="UP000215261"/>
    </source>
</evidence>
<comment type="cofactor">
    <cofactor evidence="1">
        <name>Mg(2+)</name>
        <dbReference type="ChEBI" id="CHEBI:18420"/>
    </cofactor>
</comment>
<keyword evidence="5" id="KW-0479">Metal-binding</keyword>
<dbReference type="STRING" id="1601.GCA_001243975_01816"/>
<keyword evidence="4" id="KW-0808">Transferase</keyword>
<dbReference type="InterPro" id="IPR029061">
    <property type="entry name" value="THDP-binding"/>
</dbReference>
<evidence type="ECO:0000256" key="3">
    <source>
        <dbReference type="ARBA" id="ARBA00011738"/>
    </source>
</evidence>
<dbReference type="SUPFAM" id="SSF52518">
    <property type="entry name" value="Thiamin diphosphate-binding fold (THDP-binding)"/>
    <property type="match status" value="1"/>
</dbReference>
<sequence>MSELKQLANEMRQLVLEKDAAISGHVGPNLGAMEAMIAFHYVFDSHKDKIIWDISHLAYGHKMLTGRKEALAVPPNTRIIGPRYRRKFIKELILKLFDFN</sequence>
<dbReference type="PROSITE" id="PS00801">
    <property type="entry name" value="TRANSKETOLASE_1"/>
    <property type="match status" value="1"/>
</dbReference>
<comment type="subunit">
    <text evidence="3">Homodimer.</text>
</comment>
<dbReference type="EMBL" id="LUGO01000028">
    <property type="protein sequence ID" value="OXS41649.1"/>
    <property type="molecule type" value="Genomic_DNA"/>
</dbReference>
<dbReference type="Pfam" id="PF13292">
    <property type="entry name" value="DXP_synthase_N"/>
    <property type="match status" value="1"/>
</dbReference>
<comment type="caution">
    <text evidence="8">The sequence shown here is derived from an EMBL/GenBank/DDBJ whole genome shotgun (WGS) entry which is preliminary data.</text>
</comment>
<accession>A0A226RC31</accession>
<dbReference type="PANTHER" id="PTHR43322:SF1">
    <property type="entry name" value="1-DEOXY-D-XYLULOSE-5-PHOSPHATE SYNTHASE"/>
    <property type="match status" value="1"/>
</dbReference>
<evidence type="ECO:0000256" key="1">
    <source>
        <dbReference type="ARBA" id="ARBA00001946"/>
    </source>
</evidence>
<gene>
    <name evidence="8" type="ORF">AYP69_02055</name>
</gene>
<dbReference type="GO" id="GO:0046872">
    <property type="term" value="F:metal ion binding"/>
    <property type="evidence" value="ECO:0007669"/>
    <property type="project" value="UniProtKB-KW"/>
</dbReference>
<organism evidence="8 9">
    <name type="scientific">Ligilactobacillus agilis</name>
    <dbReference type="NCBI Taxonomy" id="1601"/>
    <lineage>
        <taxon>Bacteria</taxon>
        <taxon>Bacillati</taxon>
        <taxon>Bacillota</taxon>
        <taxon>Bacilli</taxon>
        <taxon>Lactobacillales</taxon>
        <taxon>Lactobacillaceae</taxon>
        <taxon>Ligilactobacillus</taxon>
    </lineage>
</organism>
<comment type="cofactor">
    <cofactor evidence="2">
        <name>thiamine diphosphate</name>
        <dbReference type="ChEBI" id="CHEBI:58937"/>
    </cofactor>
</comment>
<dbReference type="InterPro" id="IPR005477">
    <property type="entry name" value="Dxylulose-5-P_synthase"/>
</dbReference>